<feature type="transmembrane region" description="Helical" evidence="9">
    <location>
        <begin position="268"/>
        <end position="289"/>
    </location>
</feature>
<dbReference type="Gene3D" id="3.90.70.10">
    <property type="entry name" value="Cysteine proteinases"/>
    <property type="match status" value="1"/>
</dbReference>
<keyword evidence="6 9" id="KW-1133">Transmembrane helix</keyword>
<dbReference type="Gene3D" id="1.20.1560.10">
    <property type="entry name" value="ABC transporter type 1, transmembrane domain"/>
    <property type="match status" value="1"/>
</dbReference>
<dbReference type="InterPro" id="IPR003439">
    <property type="entry name" value="ABC_transporter-like_ATP-bd"/>
</dbReference>
<evidence type="ECO:0000256" key="2">
    <source>
        <dbReference type="ARBA" id="ARBA00022692"/>
    </source>
</evidence>
<proteinExistence type="predicted"/>
<evidence type="ECO:0000259" key="11">
    <source>
        <dbReference type="PROSITE" id="PS50929"/>
    </source>
</evidence>
<feature type="domain" description="ABC transmembrane type-1" evidence="11">
    <location>
        <begin position="161"/>
        <end position="440"/>
    </location>
</feature>
<evidence type="ECO:0000256" key="8">
    <source>
        <dbReference type="ARBA" id="ARBA00043264"/>
    </source>
</evidence>
<dbReference type="Gene3D" id="3.40.50.300">
    <property type="entry name" value="P-loop containing nucleotide triphosphate hydrolases"/>
    <property type="match status" value="1"/>
</dbReference>
<comment type="caution">
    <text evidence="13">The sequence shown here is derived from an EMBL/GenBank/DDBJ whole genome shotgun (WGS) entry which is preliminary data.</text>
</comment>
<evidence type="ECO:0000256" key="4">
    <source>
        <dbReference type="ARBA" id="ARBA00022840"/>
    </source>
</evidence>
<evidence type="ECO:0000256" key="6">
    <source>
        <dbReference type="ARBA" id="ARBA00022989"/>
    </source>
</evidence>
<feature type="transmembrane region" description="Helical" evidence="9">
    <location>
        <begin position="394"/>
        <end position="417"/>
    </location>
</feature>
<keyword evidence="5" id="KW-0813">Transport</keyword>
<dbReference type="InterPro" id="IPR039421">
    <property type="entry name" value="Type_1_exporter"/>
</dbReference>
<dbReference type="SUPFAM" id="SSF90123">
    <property type="entry name" value="ABC transporter transmembrane region"/>
    <property type="match status" value="1"/>
</dbReference>
<sequence length="717" mass="79861">MKRKIPVFLQSNQGESGAICLAMLLGYYGSFPKLNTVKNACNVGNDEIASENLYKTAERFKFKAEQSAMTLAEIPGTSPVILKTTSGKYVVLVKKGKEHCLIHDPEKGEEKIAKSQLEEMYGGWSMTLTPGADFEQIEKSSTFYNELKKRVSPNFKGMVYVLIAGVILLIPAIVIPSLNKLFFDDIILLSQSQWFHPMLTALTAFLVFGCLLVYLQQWILLRVELKSSLTESAKFVMHIFKVPYKYFQNHPTGETVKRIGLNDAIATLLTRDFASMLLSFLTVFFYGFVMLKYNWILSLVGIAIMLINIFALRYFSAKRTALNQALFQKEQATFSIATTGIEQIETLKASGAENDFFALWSSHLIASINNNQKLGVTSRILTVLPDFISQLNNVVILLLGGLLIIRGELTIGVFIALQSFIANFSDPVKNLVDFTGNVQLNKGNINNLMDSLDEPTDVFCDNSARETIDTVTPLNAKLTGQFEVKNISFGYNKFSEPIIQNFSLSADPGKRIAIVGGSGSGKSTLLKVMSGLYPPLSGEITYDDKPINTINKDVFRNSLSMVDQETFFFTGTISDNITMWNRAIPNTEVIASAKDAEIHEVVSERDGGYQARVAPAGRNFSGGQRQRLEIARALITNPTILFLDEATSALDTETEKLVMDNFRKRNCTTITIAHRLSTIKDFDEIIVLEKGNVIQQGNHEELMKDTSGLYYKLIKNS</sequence>
<keyword evidence="2 9" id="KW-0812">Transmembrane</keyword>
<dbReference type="InterPro" id="IPR027417">
    <property type="entry name" value="P-loop_NTPase"/>
</dbReference>
<feature type="transmembrane region" description="Helical" evidence="9">
    <location>
        <begin position="195"/>
        <end position="215"/>
    </location>
</feature>
<dbReference type="PROSITE" id="PS50929">
    <property type="entry name" value="ABC_TM1F"/>
    <property type="match status" value="1"/>
</dbReference>
<dbReference type="EMBL" id="JAVTTO010000001">
    <property type="protein sequence ID" value="MDT7830906.1"/>
    <property type="molecule type" value="Genomic_DNA"/>
</dbReference>
<dbReference type="Proteomes" id="UP001257277">
    <property type="component" value="Unassembled WGS sequence"/>
</dbReference>
<reference evidence="13 14" key="1">
    <citation type="submission" date="2023-09" db="EMBL/GenBank/DDBJ databases">
        <title>Novel taxa isolated from Blanes Bay.</title>
        <authorList>
            <person name="Rey-Velasco X."/>
            <person name="Lucena T."/>
        </authorList>
    </citation>
    <scope>NUCLEOTIDE SEQUENCE [LARGE SCALE GENOMIC DNA]</scope>
    <source>
        <strain evidence="13 14">S356</strain>
    </source>
</reference>
<dbReference type="InterPro" id="IPR005074">
    <property type="entry name" value="Peptidase_C39"/>
</dbReference>
<keyword evidence="8" id="KW-0080">Bacteriocin transport</keyword>
<dbReference type="PROSITE" id="PS50990">
    <property type="entry name" value="PEPTIDASE_C39"/>
    <property type="match status" value="1"/>
</dbReference>
<dbReference type="InterPro" id="IPR017871">
    <property type="entry name" value="ABC_transporter-like_CS"/>
</dbReference>
<organism evidence="13 14">
    <name type="scientific">Asprobacillus argus</name>
    <dbReference type="NCBI Taxonomy" id="3076534"/>
    <lineage>
        <taxon>Bacteria</taxon>
        <taxon>Pseudomonadati</taxon>
        <taxon>Bacteroidota</taxon>
        <taxon>Flavobacteriia</taxon>
        <taxon>Flavobacteriales</taxon>
        <taxon>Flavobacteriaceae</taxon>
        <taxon>Asprobacillus</taxon>
    </lineage>
</organism>
<keyword evidence="3" id="KW-0547">Nucleotide-binding</keyword>
<feature type="domain" description="ABC transporter" evidence="10">
    <location>
        <begin position="482"/>
        <end position="715"/>
    </location>
</feature>
<dbReference type="InterPro" id="IPR036640">
    <property type="entry name" value="ABC1_TM_sf"/>
</dbReference>
<keyword evidence="4 13" id="KW-0067">ATP-binding</keyword>
<dbReference type="RefSeq" id="WP_349240162.1">
    <property type="nucleotide sequence ID" value="NZ_JAVTTO010000001.1"/>
</dbReference>
<keyword evidence="7 9" id="KW-0472">Membrane</keyword>
<evidence type="ECO:0000256" key="1">
    <source>
        <dbReference type="ARBA" id="ARBA00004651"/>
    </source>
</evidence>
<dbReference type="SMART" id="SM00382">
    <property type="entry name" value="AAA"/>
    <property type="match status" value="1"/>
</dbReference>
<dbReference type="PROSITE" id="PS00211">
    <property type="entry name" value="ABC_TRANSPORTER_1"/>
    <property type="match status" value="1"/>
</dbReference>
<accession>A0ABU3LAZ5</accession>
<gene>
    <name evidence="13" type="ORF">RQM59_00855</name>
</gene>
<dbReference type="InterPro" id="IPR003593">
    <property type="entry name" value="AAA+_ATPase"/>
</dbReference>
<protein>
    <submittedName>
        <fullName evidence="13">ATP-binding cassette domain-containing protein</fullName>
    </submittedName>
</protein>
<evidence type="ECO:0000313" key="14">
    <source>
        <dbReference type="Proteomes" id="UP001257277"/>
    </source>
</evidence>
<name>A0ABU3LAZ5_9FLAO</name>
<evidence type="ECO:0000256" key="9">
    <source>
        <dbReference type="SAM" id="Phobius"/>
    </source>
</evidence>
<evidence type="ECO:0000259" key="12">
    <source>
        <dbReference type="PROSITE" id="PS50990"/>
    </source>
</evidence>
<dbReference type="PANTHER" id="PTHR24221:SF654">
    <property type="entry name" value="ATP-BINDING CASSETTE SUB-FAMILY B MEMBER 6"/>
    <property type="match status" value="1"/>
</dbReference>
<evidence type="ECO:0000256" key="5">
    <source>
        <dbReference type="ARBA" id="ARBA00022927"/>
    </source>
</evidence>
<dbReference type="SUPFAM" id="SSF52540">
    <property type="entry name" value="P-loop containing nucleoside triphosphate hydrolases"/>
    <property type="match status" value="1"/>
</dbReference>
<evidence type="ECO:0000313" key="13">
    <source>
        <dbReference type="EMBL" id="MDT7830906.1"/>
    </source>
</evidence>
<feature type="transmembrane region" description="Helical" evidence="9">
    <location>
        <begin position="295"/>
        <end position="315"/>
    </location>
</feature>
<feature type="domain" description="Peptidase C39" evidence="12">
    <location>
        <begin position="10"/>
        <end position="128"/>
    </location>
</feature>
<dbReference type="Pfam" id="PF00664">
    <property type="entry name" value="ABC_membrane"/>
    <property type="match status" value="1"/>
</dbReference>
<comment type="subcellular location">
    <subcellularLocation>
        <location evidence="1">Cell membrane</location>
        <topology evidence="1">Multi-pass membrane protein</topology>
    </subcellularLocation>
</comment>
<evidence type="ECO:0000256" key="3">
    <source>
        <dbReference type="ARBA" id="ARBA00022741"/>
    </source>
</evidence>
<dbReference type="PROSITE" id="PS50893">
    <property type="entry name" value="ABC_TRANSPORTER_2"/>
    <property type="match status" value="1"/>
</dbReference>
<dbReference type="PANTHER" id="PTHR24221">
    <property type="entry name" value="ATP-BINDING CASSETTE SUB-FAMILY B"/>
    <property type="match status" value="1"/>
</dbReference>
<dbReference type="Pfam" id="PF00005">
    <property type="entry name" value="ABC_tran"/>
    <property type="match status" value="1"/>
</dbReference>
<keyword evidence="14" id="KW-1185">Reference proteome</keyword>
<feature type="transmembrane region" description="Helical" evidence="9">
    <location>
        <begin position="157"/>
        <end position="175"/>
    </location>
</feature>
<keyword evidence="5" id="KW-0653">Protein transport</keyword>
<dbReference type="GO" id="GO:0005524">
    <property type="term" value="F:ATP binding"/>
    <property type="evidence" value="ECO:0007669"/>
    <property type="project" value="UniProtKB-KW"/>
</dbReference>
<evidence type="ECO:0000256" key="7">
    <source>
        <dbReference type="ARBA" id="ARBA00023136"/>
    </source>
</evidence>
<dbReference type="InterPro" id="IPR011527">
    <property type="entry name" value="ABC1_TM_dom"/>
</dbReference>
<evidence type="ECO:0000259" key="10">
    <source>
        <dbReference type="PROSITE" id="PS50893"/>
    </source>
</evidence>
<dbReference type="Pfam" id="PF03412">
    <property type="entry name" value="Peptidase_C39"/>
    <property type="match status" value="1"/>
</dbReference>